<proteinExistence type="predicted"/>
<dbReference type="EMBL" id="LR797038">
    <property type="protein sequence ID" value="CAB4183207.1"/>
    <property type="molecule type" value="Genomic_DNA"/>
</dbReference>
<accession>A0A6J5MY07</accession>
<name>A0A6J5MY07_9CAUD</name>
<gene>
    <name evidence="2" type="ORF">UFOVP1081_43</name>
    <name evidence="3" type="ORF">UFOVP1433_43</name>
    <name evidence="1" type="ORF">UFOVP553_43</name>
</gene>
<evidence type="ECO:0000313" key="3">
    <source>
        <dbReference type="EMBL" id="CAB4213025.1"/>
    </source>
</evidence>
<dbReference type="EMBL" id="LR796529">
    <property type="protein sequence ID" value="CAB4149860.1"/>
    <property type="molecule type" value="Genomic_DNA"/>
</dbReference>
<organism evidence="1">
    <name type="scientific">uncultured Caudovirales phage</name>
    <dbReference type="NCBI Taxonomy" id="2100421"/>
    <lineage>
        <taxon>Viruses</taxon>
        <taxon>Duplodnaviria</taxon>
        <taxon>Heunggongvirae</taxon>
        <taxon>Uroviricota</taxon>
        <taxon>Caudoviricetes</taxon>
        <taxon>Peduoviridae</taxon>
        <taxon>Maltschvirus</taxon>
        <taxon>Maltschvirus maltsch</taxon>
    </lineage>
</organism>
<evidence type="ECO:0000313" key="1">
    <source>
        <dbReference type="EMBL" id="CAB4149860.1"/>
    </source>
</evidence>
<reference evidence="1" key="1">
    <citation type="submission" date="2020-04" db="EMBL/GenBank/DDBJ databases">
        <authorList>
            <person name="Chiriac C."/>
            <person name="Salcher M."/>
            <person name="Ghai R."/>
            <person name="Kavagutti S V."/>
        </authorList>
    </citation>
    <scope>NUCLEOTIDE SEQUENCE</scope>
</reference>
<protein>
    <submittedName>
        <fullName evidence="1">Uncharacterized protein</fullName>
    </submittedName>
</protein>
<evidence type="ECO:0000313" key="2">
    <source>
        <dbReference type="EMBL" id="CAB4183207.1"/>
    </source>
</evidence>
<sequence length="111" mass="12373">MTPRRVDIPTPGWYRVRLAKGGPWIPCRIAETDGLWICFVDGTPTAKAALPDPWSVPKMEWVNFSRAMTEAEYLALVAERSATGAASPLADATAPIDWRNGRMSNWNRNTQ</sequence>
<dbReference type="EMBL" id="LR797392">
    <property type="protein sequence ID" value="CAB4213025.1"/>
    <property type="molecule type" value="Genomic_DNA"/>
</dbReference>